<name>A0A8I6REE4_CIMLE</name>
<keyword evidence="2" id="KW-1185">Reference proteome</keyword>
<dbReference type="Proteomes" id="UP000494040">
    <property type="component" value="Unassembled WGS sequence"/>
</dbReference>
<dbReference type="KEGG" id="clec:106663777"/>
<dbReference type="PANTHER" id="PTHR21580">
    <property type="entry name" value="SHIPPO-1-RELATED"/>
    <property type="match status" value="1"/>
</dbReference>
<reference evidence="1" key="1">
    <citation type="submission" date="2022-01" db="UniProtKB">
        <authorList>
            <consortium name="EnsemblMetazoa"/>
        </authorList>
    </citation>
    <scope>IDENTIFICATION</scope>
</reference>
<dbReference type="AlphaFoldDB" id="A0A8I6REE4"/>
<protein>
    <submittedName>
        <fullName evidence="1">Uncharacterized protein</fullName>
    </submittedName>
</protein>
<dbReference type="EnsemblMetazoa" id="XM_014388869.2">
    <property type="protein sequence ID" value="XP_014244355.1"/>
    <property type="gene ID" value="LOC106663777"/>
</dbReference>
<evidence type="ECO:0000313" key="2">
    <source>
        <dbReference type="Proteomes" id="UP000494040"/>
    </source>
</evidence>
<proteinExistence type="predicted"/>
<dbReference type="GeneID" id="106663777"/>
<dbReference type="InterPro" id="IPR010736">
    <property type="entry name" value="SHIPPO-rpt"/>
</dbReference>
<sequence>MIPGPKYVLQTLVGFENHDPTKYREPAYSIAGRHNKKQNTNLLPGPKYMTCNMTRNGPYSNQSVIVIPRRTSVGKRVGPGPDKYLVDKLPNAKSSPTWYFTSGREKKMRHLIPGPKYMIESTIANNVPYFPSAPKWVMGVRPTTALGATVKGSPGPARYNAQNLDYVKKKAPEALLLGRRERLNKNEIKPGPDKYKPDNNVILKTCPAWVFGLKHSQKKALVRTPQDVKANINCVL</sequence>
<dbReference type="OMA" id="VECDDQC"/>
<dbReference type="GO" id="GO:0005856">
    <property type="term" value="C:cytoskeleton"/>
    <property type="evidence" value="ECO:0007669"/>
    <property type="project" value="TreeGrafter"/>
</dbReference>
<dbReference type="PANTHER" id="PTHR21580:SF28">
    <property type="entry name" value="BOREALIN N-TERMINAL DOMAIN-CONTAINING PROTEIN-RELATED"/>
    <property type="match status" value="1"/>
</dbReference>
<accession>A0A8I6REE4</accession>
<dbReference type="OrthoDB" id="406368at2759"/>
<dbReference type="Pfam" id="PF07004">
    <property type="entry name" value="SHIPPO-rpt"/>
    <property type="match status" value="2"/>
</dbReference>
<dbReference type="RefSeq" id="XP_014244355.1">
    <property type="nucleotide sequence ID" value="XM_014388869.2"/>
</dbReference>
<evidence type="ECO:0000313" key="1">
    <source>
        <dbReference type="EnsemblMetazoa" id="XP_014244355.1"/>
    </source>
</evidence>
<dbReference type="InterPro" id="IPR051291">
    <property type="entry name" value="CIMAP"/>
</dbReference>
<organism evidence="1 2">
    <name type="scientific">Cimex lectularius</name>
    <name type="common">Bed bug</name>
    <name type="synonym">Acanthia lectularia</name>
    <dbReference type="NCBI Taxonomy" id="79782"/>
    <lineage>
        <taxon>Eukaryota</taxon>
        <taxon>Metazoa</taxon>
        <taxon>Ecdysozoa</taxon>
        <taxon>Arthropoda</taxon>
        <taxon>Hexapoda</taxon>
        <taxon>Insecta</taxon>
        <taxon>Pterygota</taxon>
        <taxon>Neoptera</taxon>
        <taxon>Paraneoptera</taxon>
        <taxon>Hemiptera</taxon>
        <taxon>Heteroptera</taxon>
        <taxon>Panheteroptera</taxon>
        <taxon>Cimicomorpha</taxon>
        <taxon>Cimicidae</taxon>
        <taxon>Cimex</taxon>
    </lineage>
</organism>